<dbReference type="PANTHER" id="PTHR30164">
    <property type="entry name" value="MTFA PEPTIDASE"/>
    <property type="match status" value="1"/>
</dbReference>
<sequence>MQQISESDKEIAAIVLVAGLFVVFAKAIYENVLKERLTLYNLFHPVKRISAKERLFILNFLKPFHDLSPAQRKEFLRRFAWFKSKKHFVFYGNIQNQEHIKAYVSASAILLTLGLNDYRFEKSIRRVIIYPSKYYSRIARNHHVGEYNPRLRTLVFSAESLKDGFSIPNDNINLGIHEVAHALMIDTHKKQSYEAKRFKVGLLKMNEMYHSEEFISRLAATSYFRDYGKTNFVEFFAVVAESFIETPETFKRNFPQLFEIVRTMFNFDLSDPNWKVKN</sequence>
<dbReference type="GO" id="GO:0008237">
    <property type="term" value="F:metallopeptidase activity"/>
    <property type="evidence" value="ECO:0007669"/>
    <property type="project" value="InterPro"/>
</dbReference>
<dbReference type="EMBL" id="FNMY01000001">
    <property type="protein sequence ID" value="SDW03367.1"/>
    <property type="molecule type" value="Genomic_DNA"/>
</dbReference>
<organism evidence="2 3">
    <name type="scientific">Flagellimonas zhangzhouensis</name>
    <dbReference type="NCBI Taxonomy" id="1073328"/>
    <lineage>
        <taxon>Bacteria</taxon>
        <taxon>Pseudomonadati</taxon>
        <taxon>Bacteroidota</taxon>
        <taxon>Flavobacteriia</taxon>
        <taxon>Flavobacteriales</taxon>
        <taxon>Flavobacteriaceae</taxon>
        <taxon>Flagellimonas</taxon>
    </lineage>
</organism>
<dbReference type="InterPro" id="IPR010384">
    <property type="entry name" value="MtfA_fam"/>
</dbReference>
<feature type="transmembrane region" description="Helical" evidence="1">
    <location>
        <begin position="12"/>
        <end position="29"/>
    </location>
</feature>
<dbReference type="AlphaFoldDB" id="A0A1H2Q809"/>
<dbReference type="GO" id="GO:0004177">
    <property type="term" value="F:aminopeptidase activity"/>
    <property type="evidence" value="ECO:0007669"/>
    <property type="project" value="TreeGrafter"/>
</dbReference>
<evidence type="ECO:0000313" key="2">
    <source>
        <dbReference type="EMBL" id="SDW03367.1"/>
    </source>
</evidence>
<evidence type="ECO:0000313" key="3">
    <source>
        <dbReference type="Proteomes" id="UP000199592"/>
    </source>
</evidence>
<keyword evidence="1" id="KW-0472">Membrane</keyword>
<dbReference type="PANTHER" id="PTHR30164:SF2">
    <property type="entry name" value="PROTEIN MTFA"/>
    <property type="match status" value="1"/>
</dbReference>
<dbReference type="Gene3D" id="3.40.390.10">
    <property type="entry name" value="Collagenase (Catalytic Domain)"/>
    <property type="match status" value="1"/>
</dbReference>
<dbReference type="RefSeq" id="WP_090293788.1">
    <property type="nucleotide sequence ID" value="NZ_FNKI01000002.1"/>
</dbReference>
<evidence type="ECO:0000256" key="1">
    <source>
        <dbReference type="SAM" id="Phobius"/>
    </source>
</evidence>
<accession>A0A1H2Q809</accession>
<dbReference type="SUPFAM" id="SSF55486">
    <property type="entry name" value="Metalloproteases ('zincins'), catalytic domain"/>
    <property type="match status" value="1"/>
</dbReference>
<dbReference type="Proteomes" id="UP000199592">
    <property type="component" value="Unassembled WGS sequence"/>
</dbReference>
<protein>
    <recommendedName>
        <fullName evidence="4">Zinc-dependent peptidase</fullName>
    </recommendedName>
</protein>
<evidence type="ECO:0008006" key="4">
    <source>
        <dbReference type="Google" id="ProtNLM"/>
    </source>
</evidence>
<dbReference type="CDD" id="cd20170">
    <property type="entry name" value="Peptidase_M90-like"/>
    <property type="match status" value="1"/>
</dbReference>
<dbReference type="STRING" id="1073328.SAMN05216294_1467"/>
<dbReference type="OrthoDB" id="9786424at2"/>
<gene>
    <name evidence="2" type="ORF">SAMN04487892_0118</name>
</gene>
<keyword evidence="3" id="KW-1185">Reference proteome</keyword>
<dbReference type="GO" id="GO:0005829">
    <property type="term" value="C:cytosol"/>
    <property type="evidence" value="ECO:0007669"/>
    <property type="project" value="TreeGrafter"/>
</dbReference>
<keyword evidence="1" id="KW-1133">Transmembrane helix</keyword>
<proteinExistence type="predicted"/>
<dbReference type="InterPro" id="IPR024079">
    <property type="entry name" value="MetalloPept_cat_dom_sf"/>
</dbReference>
<name>A0A1H2Q809_9FLAO</name>
<reference evidence="3" key="1">
    <citation type="submission" date="2016-10" db="EMBL/GenBank/DDBJ databases">
        <authorList>
            <person name="Varghese N."/>
            <person name="Submissions S."/>
        </authorList>
    </citation>
    <scope>NUCLEOTIDE SEQUENCE [LARGE SCALE GENOMIC DNA]</scope>
    <source>
        <strain evidence="3">DSM 25030</strain>
    </source>
</reference>
<keyword evidence="1" id="KW-0812">Transmembrane</keyword>
<dbReference type="Pfam" id="PF06167">
    <property type="entry name" value="Peptidase_M90"/>
    <property type="match status" value="1"/>
</dbReference>